<evidence type="ECO:0000256" key="1">
    <source>
        <dbReference type="SAM" id="Phobius"/>
    </source>
</evidence>
<feature type="transmembrane region" description="Helical" evidence="1">
    <location>
        <begin position="71"/>
        <end position="88"/>
    </location>
</feature>
<reference evidence="3" key="1">
    <citation type="journal article" date="2019" name="Int. J. Syst. Evol. Microbiol.">
        <title>The Global Catalogue of Microorganisms (GCM) 10K type strain sequencing project: providing services to taxonomists for standard genome sequencing and annotation.</title>
        <authorList>
            <consortium name="The Broad Institute Genomics Platform"/>
            <consortium name="The Broad Institute Genome Sequencing Center for Infectious Disease"/>
            <person name="Wu L."/>
            <person name="Ma J."/>
        </authorList>
    </citation>
    <scope>NUCLEOTIDE SEQUENCE [LARGE SCALE GENOMIC DNA]</scope>
    <source>
        <strain evidence="3">WYCCWR 12678</strain>
    </source>
</reference>
<evidence type="ECO:0000313" key="3">
    <source>
        <dbReference type="Proteomes" id="UP001596002"/>
    </source>
</evidence>
<dbReference type="Proteomes" id="UP001596002">
    <property type="component" value="Unassembled WGS sequence"/>
</dbReference>
<accession>A0ABV9Q049</accession>
<feature type="transmembrane region" description="Helical" evidence="1">
    <location>
        <begin position="35"/>
        <end position="55"/>
    </location>
</feature>
<keyword evidence="3" id="KW-1185">Reference proteome</keyword>
<evidence type="ECO:0000313" key="2">
    <source>
        <dbReference type="EMBL" id="MFC4767083.1"/>
    </source>
</evidence>
<organism evidence="2 3">
    <name type="scientific">Effusibacillus consociatus</name>
    <dbReference type="NCBI Taxonomy" id="1117041"/>
    <lineage>
        <taxon>Bacteria</taxon>
        <taxon>Bacillati</taxon>
        <taxon>Bacillota</taxon>
        <taxon>Bacilli</taxon>
        <taxon>Bacillales</taxon>
        <taxon>Alicyclobacillaceae</taxon>
        <taxon>Effusibacillus</taxon>
    </lineage>
</organism>
<sequence>MNKWVLLIGDLVMLYLFALIGELSHNKFTNPLGTLGTAAPFIIVWLVIGFLAGIYKMEHYNNFGTMFKKTALLWLIAIPAGLGIRALSTGEIPLPFFIVTMISTFILLFLWRTIYVWVNKRRNA</sequence>
<dbReference type="Pfam" id="PF11255">
    <property type="entry name" value="DUF3054"/>
    <property type="match status" value="1"/>
</dbReference>
<feature type="transmembrane region" description="Helical" evidence="1">
    <location>
        <begin position="94"/>
        <end position="118"/>
    </location>
</feature>
<dbReference type="InterPro" id="IPR021414">
    <property type="entry name" value="DUF3054"/>
</dbReference>
<gene>
    <name evidence="2" type="ORF">ACFO8Q_06840</name>
</gene>
<dbReference type="EMBL" id="JBHSHC010000044">
    <property type="protein sequence ID" value="MFC4767083.1"/>
    <property type="molecule type" value="Genomic_DNA"/>
</dbReference>
<keyword evidence="1" id="KW-1133">Transmembrane helix</keyword>
<keyword evidence="1" id="KW-0812">Transmembrane</keyword>
<proteinExistence type="predicted"/>
<dbReference type="PANTHER" id="PTHR35283">
    <property type="entry name" value="T12C22.21 PROTEIN"/>
    <property type="match status" value="1"/>
</dbReference>
<protein>
    <submittedName>
        <fullName evidence="2">DUF3054 domain-containing protein</fullName>
    </submittedName>
</protein>
<feature type="transmembrane region" description="Helical" evidence="1">
    <location>
        <begin position="5"/>
        <end position="23"/>
    </location>
</feature>
<keyword evidence="1" id="KW-0472">Membrane</keyword>
<comment type="caution">
    <text evidence="2">The sequence shown here is derived from an EMBL/GenBank/DDBJ whole genome shotgun (WGS) entry which is preliminary data.</text>
</comment>
<dbReference type="PANTHER" id="PTHR35283:SF3">
    <property type="entry name" value="T12C22.21 PROTEIN"/>
    <property type="match status" value="1"/>
</dbReference>
<dbReference type="RefSeq" id="WP_380024967.1">
    <property type="nucleotide sequence ID" value="NZ_JBHSHC010000044.1"/>
</dbReference>
<name>A0ABV9Q049_9BACL</name>